<proteinExistence type="predicted"/>
<evidence type="ECO:0000256" key="1">
    <source>
        <dbReference type="SAM" id="MobiDB-lite"/>
    </source>
</evidence>
<sequence length="95" mass="10181">MPQGNMFSSSSSRHQMGSNAITGQNQGGGSKKAGFPYMVGRGYQSSIAFQMTSPAFGHCTTLNNLQTTLFPLVSLSRPVGSTNSYNTYWNIPGTH</sequence>
<protein>
    <submittedName>
        <fullName evidence="2">Uncharacterized protein</fullName>
    </submittedName>
</protein>
<reference evidence="2" key="1">
    <citation type="journal article" date="2020" name="Nature">
        <title>Giant virus diversity and host interactions through global metagenomics.</title>
        <authorList>
            <person name="Schulz F."/>
            <person name="Roux S."/>
            <person name="Paez-Espino D."/>
            <person name="Jungbluth S."/>
            <person name="Walsh D.A."/>
            <person name="Denef V.J."/>
            <person name="McMahon K.D."/>
            <person name="Konstantinidis K.T."/>
            <person name="Eloe-Fadrosh E.A."/>
            <person name="Kyrpides N.C."/>
            <person name="Woyke T."/>
        </authorList>
    </citation>
    <scope>NUCLEOTIDE SEQUENCE</scope>
    <source>
        <strain evidence="2">GVMAG-M-3300023184-190</strain>
    </source>
</reference>
<dbReference type="AlphaFoldDB" id="A0A6C0I5Q3"/>
<feature type="compositionally biased region" description="Polar residues" evidence="1">
    <location>
        <begin position="1"/>
        <end position="24"/>
    </location>
</feature>
<dbReference type="EMBL" id="MN740098">
    <property type="protein sequence ID" value="QHT87696.1"/>
    <property type="molecule type" value="Genomic_DNA"/>
</dbReference>
<organism evidence="2">
    <name type="scientific">viral metagenome</name>
    <dbReference type="NCBI Taxonomy" id="1070528"/>
    <lineage>
        <taxon>unclassified sequences</taxon>
        <taxon>metagenomes</taxon>
        <taxon>organismal metagenomes</taxon>
    </lineage>
</organism>
<name>A0A6C0I5Q3_9ZZZZ</name>
<feature type="region of interest" description="Disordered" evidence="1">
    <location>
        <begin position="1"/>
        <end position="33"/>
    </location>
</feature>
<evidence type="ECO:0000313" key="2">
    <source>
        <dbReference type="EMBL" id="QHT87696.1"/>
    </source>
</evidence>
<accession>A0A6C0I5Q3</accession>